<dbReference type="Gene3D" id="3.90.79.10">
    <property type="entry name" value="Nucleoside Triphosphate Pyrophosphohydrolase"/>
    <property type="match status" value="1"/>
</dbReference>
<keyword evidence="2" id="KW-0378">Hydrolase</keyword>
<dbReference type="Proteomes" id="UP001199260">
    <property type="component" value="Unassembled WGS sequence"/>
</dbReference>
<dbReference type="Pfam" id="PF00293">
    <property type="entry name" value="NUDIX"/>
    <property type="match status" value="1"/>
</dbReference>
<evidence type="ECO:0000313" key="3">
    <source>
        <dbReference type="Proteomes" id="UP001199260"/>
    </source>
</evidence>
<dbReference type="PROSITE" id="PS51462">
    <property type="entry name" value="NUDIX"/>
    <property type="match status" value="1"/>
</dbReference>
<keyword evidence="3" id="KW-1185">Reference proteome</keyword>
<dbReference type="PANTHER" id="PTHR43736">
    <property type="entry name" value="ADP-RIBOSE PYROPHOSPHATASE"/>
    <property type="match status" value="1"/>
</dbReference>
<sequence>MASSAASHPPIDFVRPYTTVDVVIFSVVDGALKVLLVQRPASGSEPFPGLWALPGGFVDVAQDSDLQACANRKLREKTNVASPYLEQLGSWGGRSRDPRGWSATHVYFALIAALPLTLAKGANAADVAWFEVDALGDEPELAFDHSEILRAAVERLRGKVEYTSLPAFLLPEPFTLPQLQQVYETVLGRPVDKSGFRTRMLAAQFLREAGHVEGPSNRPAMGYRLADRSAPVIFPRTFSPRG</sequence>
<dbReference type="InterPro" id="IPR036388">
    <property type="entry name" value="WH-like_DNA-bd_sf"/>
</dbReference>
<dbReference type="SUPFAM" id="SSF46785">
    <property type="entry name" value="Winged helix' DNA-binding domain"/>
    <property type="match status" value="1"/>
</dbReference>
<dbReference type="InterPro" id="IPR036390">
    <property type="entry name" value="WH_DNA-bd_sf"/>
</dbReference>
<dbReference type="PANTHER" id="PTHR43736:SF4">
    <property type="entry name" value="SLR1690 PROTEIN"/>
    <property type="match status" value="1"/>
</dbReference>
<protein>
    <submittedName>
        <fullName evidence="2">NUDIX hydrolase</fullName>
    </submittedName>
</protein>
<feature type="domain" description="Nudix hydrolase" evidence="1">
    <location>
        <begin position="15"/>
        <end position="153"/>
    </location>
</feature>
<dbReference type="CDD" id="cd18873">
    <property type="entry name" value="NUDIX_NadM_like"/>
    <property type="match status" value="1"/>
</dbReference>
<dbReference type="RefSeq" id="WP_230772990.1">
    <property type="nucleotide sequence ID" value="NZ_JAJNCT010000007.1"/>
</dbReference>
<proteinExistence type="predicted"/>
<dbReference type="InterPro" id="IPR015797">
    <property type="entry name" value="NUDIX_hydrolase-like_dom_sf"/>
</dbReference>
<organism evidence="2 3">
    <name type="scientific">Comamonas koreensis</name>
    <dbReference type="NCBI Taxonomy" id="160825"/>
    <lineage>
        <taxon>Bacteria</taxon>
        <taxon>Pseudomonadati</taxon>
        <taxon>Pseudomonadota</taxon>
        <taxon>Betaproteobacteria</taxon>
        <taxon>Burkholderiales</taxon>
        <taxon>Comamonadaceae</taxon>
        <taxon>Comamonas</taxon>
    </lineage>
</organism>
<evidence type="ECO:0000259" key="1">
    <source>
        <dbReference type="PROSITE" id="PS51462"/>
    </source>
</evidence>
<name>A0AAW4XV25_9BURK</name>
<dbReference type="EMBL" id="JAJNCT010000007">
    <property type="protein sequence ID" value="MCD2164928.1"/>
    <property type="molecule type" value="Genomic_DNA"/>
</dbReference>
<accession>A0AAW4XV25</accession>
<reference evidence="2 3" key="1">
    <citation type="submission" date="2021-11" db="EMBL/GenBank/DDBJ databases">
        <title>Genome sequence.</title>
        <authorList>
            <person name="Sun Q."/>
        </authorList>
    </citation>
    <scope>NUCLEOTIDE SEQUENCE [LARGE SCALE GENOMIC DNA]</scope>
    <source>
        <strain evidence="2 3">KCTC 12005</strain>
    </source>
</reference>
<dbReference type="InterPro" id="IPR000086">
    <property type="entry name" value="NUDIX_hydrolase_dom"/>
</dbReference>
<dbReference type="AlphaFoldDB" id="A0AAW4XV25"/>
<dbReference type="GO" id="GO:0016787">
    <property type="term" value="F:hydrolase activity"/>
    <property type="evidence" value="ECO:0007669"/>
    <property type="project" value="UniProtKB-KW"/>
</dbReference>
<dbReference type="InterPro" id="IPR054105">
    <property type="entry name" value="WHD_NrtR"/>
</dbReference>
<dbReference type="Pfam" id="PF21906">
    <property type="entry name" value="WHD_NrtR"/>
    <property type="match status" value="1"/>
</dbReference>
<evidence type="ECO:0000313" key="2">
    <source>
        <dbReference type="EMBL" id="MCD2164928.1"/>
    </source>
</evidence>
<comment type="caution">
    <text evidence="2">The sequence shown here is derived from an EMBL/GenBank/DDBJ whole genome shotgun (WGS) entry which is preliminary data.</text>
</comment>
<dbReference type="Gene3D" id="1.10.10.10">
    <property type="entry name" value="Winged helix-like DNA-binding domain superfamily/Winged helix DNA-binding domain"/>
    <property type="match status" value="1"/>
</dbReference>
<gene>
    <name evidence="2" type="ORF">LPW39_07250</name>
</gene>
<dbReference type="SUPFAM" id="SSF55811">
    <property type="entry name" value="Nudix"/>
    <property type="match status" value="1"/>
</dbReference>